<dbReference type="PROSITE" id="PS50043">
    <property type="entry name" value="HTH_LUXR_2"/>
    <property type="match status" value="1"/>
</dbReference>
<dbReference type="Pfam" id="PF00196">
    <property type="entry name" value="GerE"/>
    <property type="match status" value="1"/>
</dbReference>
<sequence>MGLGLYSIEFVNGESRLTWDDRIRGLWGLADDIPITYQVWIDGIHPEDRPRVETAVHRAYDPTGDGAYDVEYRVVGGEGVERWVATRGETCFENGKPVSFLGVALDITERKMIEQGLGLIIEMRNSQLEEASETLAAEAKAHERVSERLELLQSELSRGLFAALERRQKGASGPYRSVVEAARKIADLTPREREVLNGLVAGEPHKRIAYQLGISVRTVEIHRARMLHRLGTPHLADAIRLAVRAELAAG</sequence>
<dbReference type="InterPro" id="IPR000792">
    <property type="entry name" value="Tscrpt_reg_LuxR_C"/>
</dbReference>
<dbReference type="InterPro" id="IPR016032">
    <property type="entry name" value="Sig_transdc_resp-reg_C-effctor"/>
</dbReference>
<dbReference type="InterPro" id="IPR001610">
    <property type="entry name" value="PAC"/>
</dbReference>
<feature type="domain" description="PAC" evidence="6">
    <location>
        <begin position="68"/>
        <end position="119"/>
    </location>
</feature>
<evidence type="ECO:0000313" key="8">
    <source>
        <dbReference type="Proteomes" id="UP001273531"/>
    </source>
</evidence>
<name>A0ABU3Y8G6_9SPHN</name>
<dbReference type="EMBL" id="JAWJEJ010000001">
    <property type="protein sequence ID" value="MDV3457689.1"/>
    <property type="molecule type" value="Genomic_DNA"/>
</dbReference>
<keyword evidence="8" id="KW-1185">Reference proteome</keyword>
<keyword evidence="2" id="KW-0238">DNA-binding</keyword>
<protein>
    <submittedName>
        <fullName evidence="7">LuxR C-terminal-related transcriptional regulator</fullName>
    </submittedName>
</protein>
<dbReference type="PANTHER" id="PTHR44688:SF16">
    <property type="entry name" value="DNA-BINDING TRANSCRIPTIONAL ACTIVATOR DEVR_DOSR"/>
    <property type="match status" value="1"/>
</dbReference>
<dbReference type="Gene3D" id="2.10.70.100">
    <property type="match status" value="1"/>
</dbReference>
<proteinExistence type="predicted"/>
<evidence type="ECO:0000256" key="1">
    <source>
        <dbReference type="ARBA" id="ARBA00023015"/>
    </source>
</evidence>
<keyword evidence="4" id="KW-0175">Coiled coil</keyword>
<keyword evidence="3" id="KW-0804">Transcription</keyword>
<dbReference type="Gene3D" id="3.30.450.20">
    <property type="entry name" value="PAS domain"/>
    <property type="match status" value="1"/>
</dbReference>
<feature type="domain" description="HTH luxR-type" evidence="5">
    <location>
        <begin position="181"/>
        <end position="246"/>
    </location>
</feature>
<evidence type="ECO:0000259" key="5">
    <source>
        <dbReference type="PROSITE" id="PS50043"/>
    </source>
</evidence>
<dbReference type="Proteomes" id="UP001273531">
    <property type="component" value="Unassembled WGS sequence"/>
</dbReference>
<comment type="caution">
    <text evidence="7">The sequence shown here is derived from an EMBL/GenBank/DDBJ whole genome shotgun (WGS) entry which is preliminary data.</text>
</comment>
<dbReference type="InterPro" id="IPR035965">
    <property type="entry name" value="PAS-like_dom_sf"/>
</dbReference>
<dbReference type="PANTHER" id="PTHR44688">
    <property type="entry name" value="DNA-BINDING TRANSCRIPTIONAL ACTIVATOR DEVR_DOSR"/>
    <property type="match status" value="1"/>
</dbReference>
<evidence type="ECO:0000259" key="6">
    <source>
        <dbReference type="PROSITE" id="PS50113"/>
    </source>
</evidence>
<keyword evidence="1" id="KW-0805">Transcription regulation</keyword>
<gene>
    <name evidence="7" type="ORF">RZN05_11890</name>
</gene>
<evidence type="ECO:0000313" key="7">
    <source>
        <dbReference type="EMBL" id="MDV3457689.1"/>
    </source>
</evidence>
<dbReference type="InterPro" id="IPR000700">
    <property type="entry name" value="PAS-assoc_C"/>
</dbReference>
<feature type="coiled-coil region" evidence="4">
    <location>
        <begin position="125"/>
        <end position="155"/>
    </location>
</feature>
<dbReference type="InterPro" id="IPR013655">
    <property type="entry name" value="PAS_fold_3"/>
</dbReference>
<dbReference type="SMART" id="SM00421">
    <property type="entry name" value="HTH_LUXR"/>
    <property type="match status" value="1"/>
</dbReference>
<dbReference type="InterPro" id="IPR000014">
    <property type="entry name" value="PAS"/>
</dbReference>
<dbReference type="NCBIfam" id="TIGR00229">
    <property type="entry name" value="sensory_box"/>
    <property type="match status" value="1"/>
</dbReference>
<dbReference type="RefSeq" id="WP_317226821.1">
    <property type="nucleotide sequence ID" value="NZ_JAWJEJ010000001.1"/>
</dbReference>
<dbReference type="SUPFAM" id="SSF46894">
    <property type="entry name" value="C-terminal effector domain of the bipartite response regulators"/>
    <property type="match status" value="1"/>
</dbReference>
<dbReference type="Gene3D" id="1.10.10.10">
    <property type="entry name" value="Winged helix-like DNA-binding domain superfamily/Winged helix DNA-binding domain"/>
    <property type="match status" value="1"/>
</dbReference>
<evidence type="ECO:0000256" key="2">
    <source>
        <dbReference type="ARBA" id="ARBA00023125"/>
    </source>
</evidence>
<reference evidence="7 8" key="1">
    <citation type="submission" date="2023-10" db="EMBL/GenBank/DDBJ databases">
        <title>Sphingomonas sp. HF-S4 16S ribosomal RNA gene Genome sequencing and assembly.</title>
        <authorList>
            <person name="Lee H."/>
        </authorList>
    </citation>
    <scope>NUCLEOTIDE SEQUENCE [LARGE SCALE GENOMIC DNA]</scope>
    <source>
        <strain evidence="7 8">HF-S4</strain>
    </source>
</reference>
<dbReference type="PRINTS" id="PR00038">
    <property type="entry name" value="HTHLUXR"/>
</dbReference>
<dbReference type="SMART" id="SM00086">
    <property type="entry name" value="PAC"/>
    <property type="match status" value="1"/>
</dbReference>
<dbReference type="PROSITE" id="PS50113">
    <property type="entry name" value="PAC"/>
    <property type="match status" value="1"/>
</dbReference>
<organism evidence="7 8">
    <name type="scientific">Sphingomonas agrestis</name>
    <dbReference type="NCBI Taxonomy" id="3080540"/>
    <lineage>
        <taxon>Bacteria</taxon>
        <taxon>Pseudomonadati</taxon>
        <taxon>Pseudomonadota</taxon>
        <taxon>Alphaproteobacteria</taxon>
        <taxon>Sphingomonadales</taxon>
        <taxon>Sphingomonadaceae</taxon>
        <taxon>Sphingomonas</taxon>
    </lineage>
</organism>
<evidence type="ECO:0000256" key="4">
    <source>
        <dbReference type="SAM" id="Coils"/>
    </source>
</evidence>
<dbReference type="Pfam" id="PF08447">
    <property type="entry name" value="PAS_3"/>
    <property type="match status" value="1"/>
</dbReference>
<evidence type="ECO:0000256" key="3">
    <source>
        <dbReference type="ARBA" id="ARBA00023163"/>
    </source>
</evidence>
<dbReference type="CDD" id="cd06170">
    <property type="entry name" value="LuxR_C_like"/>
    <property type="match status" value="1"/>
</dbReference>
<dbReference type="SUPFAM" id="SSF55785">
    <property type="entry name" value="PYP-like sensor domain (PAS domain)"/>
    <property type="match status" value="1"/>
</dbReference>
<dbReference type="InterPro" id="IPR036388">
    <property type="entry name" value="WH-like_DNA-bd_sf"/>
</dbReference>
<accession>A0ABU3Y8G6</accession>